<keyword evidence="2" id="KW-1185">Reference proteome</keyword>
<protein>
    <submittedName>
        <fullName evidence="1">Uncharacterized protein</fullName>
    </submittedName>
</protein>
<name>A0A9J6B6W4_SOLCO</name>
<feature type="non-terminal residue" evidence="1">
    <location>
        <position position="158"/>
    </location>
</feature>
<dbReference type="AlphaFoldDB" id="A0A9J6B6W4"/>
<reference evidence="1 2" key="1">
    <citation type="submission" date="2020-09" db="EMBL/GenBank/DDBJ databases">
        <title>De no assembly of potato wild relative species, Solanum commersonii.</title>
        <authorList>
            <person name="Cho K."/>
        </authorList>
    </citation>
    <scope>NUCLEOTIDE SEQUENCE [LARGE SCALE GENOMIC DNA]</scope>
    <source>
        <strain evidence="1">LZ3.2</strain>
        <tissue evidence="1">Leaf</tissue>
    </source>
</reference>
<dbReference type="OrthoDB" id="1305444at2759"/>
<organism evidence="1 2">
    <name type="scientific">Solanum commersonii</name>
    <name type="common">Commerson's wild potato</name>
    <name type="synonym">Commerson's nightshade</name>
    <dbReference type="NCBI Taxonomy" id="4109"/>
    <lineage>
        <taxon>Eukaryota</taxon>
        <taxon>Viridiplantae</taxon>
        <taxon>Streptophyta</taxon>
        <taxon>Embryophyta</taxon>
        <taxon>Tracheophyta</taxon>
        <taxon>Spermatophyta</taxon>
        <taxon>Magnoliopsida</taxon>
        <taxon>eudicotyledons</taxon>
        <taxon>Gunneridae</taxon>
        <taxon>Pentapetalae</taxon>
        <taxon>asterids</taxon>
        <taxon>lamiids</taxon>
        <taxon>Solanales</taxon>
        <taxon>Solanaceae</taxon>
        <taxon>Solanoideae</taxon>
        <taxon>Solaneae</taxon>
        <taxon>Solanum</taxon>
    </lineage>
</organism>
<gene>
    <name evidence="1" type="ORF">H5410_003876</name>
</gene>
<sequence>MDKALPLQKMDLYWNQLCQVVENLRPSINHNIVVWNRPHQMMIELAWMEVFWSIMLLRQQLLSIFFQWMKNNGHQQGTIEMDSLLVVDMMKNRTSQNCNLKFIVDGTVDLVGNGDFCCTHCYKEVNTVCDHLVKLATIRSAPMLYSMIKGVYLLDKMQ</sequence>
<evidence type="ECO:0000313" key="1">
    <source>
        <dbReference type="EMBL" id="KAG5632159.1"/>
    </source>
</evidence>
<dbReference type="Proteomes" id="UP000824120">
    <property type="component" value="Chromosome 1"/>
</dbReference>
<comment type="caution">
    <text evidence="1">The sequence shown here is derived from an EMBL/GenBank/DDBJ whole genome shotgun (WGS) entry which is preliminary data.</text>
</comment>
<proteinExistence type="predicted"/>
<evidence type="ECO:0000313" key="2">
    <source>
        <dbReference type="Proteomes" id="UP000824120"/>
    </source>
</evidence>
<dbReference type="EMBL" id="JACXVP010000001">
    <property type="protein sequence ID" value="KAG5632159.1"/>
    <property type="molecule type" value="Genomic_DNA"/>
</dbReference>
<accession>A0A9J6B6W4</accession>